<dbReference type="Gene3D" id="3.20.20.70">
    <property type="entry name" value="Aldolase class I"/>
    <property type="match status" value="1"/>
</dbReference>
<evidence type="ECO:0000256" key="12">
    <source>
        <dbReference type="SAM" id="MobiDB-lite"/>
    </source>
</evidence>
<organism evidence="13 14">
    <name type="scientific">Natronoglomus mannanivorans</name>
    <dbReference type="NCBI Taxonomy" id="2979990"/>
    <lineage>
        <taxon>Archaea</taxon>
        <taxon>Methanobacteriati</taxon>
        <taxon>Methanobacteriota</taxon>
        <taxon>Stenosarchaea group</taxon>
        <taxon>Halobacteria</taxon>
        <taxon>Halobacteriales</taxon>
        <taxon>Natrialbaceae</taxon>
        <taxon>Natronoglomus</taxon>
    </lineage>
</organism>
<evidence type="ECO:0000256" key="5">
    <source>
        <dbReference type="ARBA" id="ARBA00022605"/>
    </source>
</evidence>
<dbReference type="PANTHER" id="PTHR12128:SF66">
    <property type="entry name" value="4-HYDROXY-2-OXOGLUTARATE ALDOLASE, MITOCHONDRIAL"/>
    <property type="match status" value="1"/>
</dbReference>
<comment type="caution">
    <text evidence="13">The sequence shown here is derived from an EMBL/GenBank/DDBJ whole genome shotgun (WGS) entry which is preliminary data.</text>
</comment>
<keyword evidence="7 11" id="KW-0457">Lysine biosynthesis</keyword>
<name>A0ABT2QJQ5_9EURY</name>
<evidence type="ECO:0000256" key="7">
    <source>
        <dbReference type="ARBA" id="ARBA00023154"/>
    </source>
</evidence>
<gene>
    <name evidence="11 13" type="primary">dapA</name>
    <name evidence="13" type="ORF">OB955_21015</name>
</gene>
<feature type="binding site" evidence="11">
    <location>
        <position position="222"/>
    </location>
    <ligand>
        <name>pyruvate</name>
        <dbReference type="ChEBI" id="CHEBI:15361"/>
    </ligand>
</feature>
<feature type="site" description="Part of a proton relay during catalysis" evidence="11">
    <location>
        <position position="63"/>
    </location>
</feature>
<protein>
    <recommendedName>
        <fullName evidence="3 11">4-hydroxy-tetrahydrodipicolinate synthase</fullName>
        <shortName evidence="11">HTPA synthase</shortName>
        <ecNumber evidence="3 11">4.3.3.7</ecNumber>
    </recommendedName>
</protein>
<feature type="active site" description="Proton donor/acceptor" evidence="11">
    <location>
        <position position="151"/>
    </location>
</feature>
<dbReference type="SUPFAM" id="SSF51569">
    <property type="entry name" value="Aldolase"/>
    <property type="match status" value="1"/>
</dbReference>
<comment type="caution">
    <text evidence="11">Was originally thought to be a dihydrodipicolinate synthase (DHDPS), catalyzing the condensation of (S)-aspartate-beta-semialdehyde [(S)-ASA] and pyruvate to dihydrodipicolinate (DHDP). However, it was shown in E.coli that the product of the enzymatic reaction is not dihydrodipicolinate but in fact (4S)-4-hydroxy-2,3,4,5-tetrahydro-(2S)-dipicolinic acid (HTPA), and that the consecutive dehydration reaction leading to DHDP is not spontaneous but catalyzed by DapB.</text>
</comment>
<evidence type="ECO:0000256" key="1">
    <source>
        <dbReference type="ARBA" id="ARBA00003294"/>
    </source>
</evidence>
<feature type="site" description="Part of a proton relay during catalysis" evidence="11">
    <location>
        <position position="125"/>
    </location>
</feature>
<evidence type="ECO:0000256" key="9">
    <source>
        <dbReference type="ARBA" id="ARBA00023270"/>
    </source>
</evidence>
<feature type="binding site" evidence="11">
    <location>
        <position position="64"/>
    </location>
    <ligand>
        <name>pyruvate</name>
        <dbReference type="ChEBI" id="CHEBI:15361"/>
    </ligand>
</feature>
<evidence type="ECO:0000256" key="8">
    <source>
        <dbReference type="ARBA" id="ARBA00023239"/>
    </source>
</evidence>
<evidence type="ECO:0000256" key="11">
    <source>
        <dbReference type="HAMAP-Rule" id="MF_00418"/>
    </source>
</evidence>
<dbReference type="PANTHER" id="PTHR12128">
    <property type="entry name" value="DIHYDRODIPICOLINATE SYNTHASE"/>
    <property type="match status" value="1"/>
</dbReference>
<feature type="active site" description="Schiff-base intermediate with substrate" evidence="11">
    <location>
        <position position="179"/>
    </location>
</feature>
<feature type="region of interest" description="Disordered" evidence="12">
    <location>
        <begin position="309"/>
        <end position="332"/>
    </location>
</feature>
<dbReference type="InterPro" id="IPR020624">
    <property type="entry name" value="Schiff_base-form_aldolases_CS"/>
</dbReference>
<feature type="region of interest" description="Disordered" evidence="12">
    <location>
        <begin position="1"/>
        <end position="20"/>
    </location>
</feature>
<evidence type="ECO:0000313" key="13">
    <source>
        <dbReference type="EMBL" id="MCU4975185.1"/>
    </source>
</evidence>
<dbReference type="Proteomes" id="UP001320972">
    <property type="component" value="Unassembled WGS sequence"/>
</dbReference>
<evidence type="ECO:0000256" key="3">
    <source>
        <dbReference type="ARBA" id="ARBA00012086"/>
    </source>
</evidence>
<comment type="function">
    <text evidence="1 11">Catalyzes the condensation of (S)-aspartate-beta-semialdehyde [(S)-ASA] and pyruvate to 4-hydroxy-tetrahydrodipicolinate (HTPA).</text>
</comment>
<comment type="similarity">
    <text evidence="11">Belongs to the DapA family.</text>
</comment>
<reference evidence="13 14" key="1">
    <citation type="submission" date="2022-09" db="EMBL/GenBank/DDBJ databases">
        <title>Enrichment on poylsaccharides allowed isolation of novel metabolic and taxonomic groups of Haloarchaea.</title>
        <authorList>
            <person name="Sorokin D.Y."/>
            <person name="Elcheninov A.G."/>
            <person name="Khizhniak T.V."/>
            <person name="Kolganova T.V."/>
            <person name="Kublanov I.V."/>
        </authorList>
    </citation>
    <scope>NUCLEOTIDE SEQUENCE [LARGE SCALE GENOMIC DNA]</scope>
    <source>
        <strain evidence="13 14">AArc-m2/3/4</strain>
    </source>
</reference>
<keyword evidence="5 11" id="KW-0028">Amino-acid biosynthesis</keyword>
<proteinExistence type="inferred from homology"/>
<keyword evidence="14" id="KW-1185">Reference proteome</keyword>
<evidence type="ECO:0000256" key="10">
    <source>
        <dbReference type="ARBA" id="ARBA00047836"/>
    </source>
</evidence>
<comment type="catalytic activity">
    <reaction evidence="10 11">
        <text>L-aspartate 4-semialdehyde + pyruvate = (2S,4S)-4-hydroxy-2,3,4,5-tetrahydrodipicolinate + H2O + H(+)</text>
        <dbReference type="Rhea" id="RHEA:34171"/>
        <dbReference type="ChEBI" id="CHEBI:15361"/>
        <dbReference type="ChEBI" id="CHEBI:15377"/>
        <dbReference type="ChEBI" id="CHEBI:15378"/>
        <dbReference type="ChEBI" id="CHEBI:67139"/>
        <dbReference type="ChEBI" id="CHEBI:537519"/>
        <dbReference type="EC" id="4.3.3.7"/>
    </reaction>
</comment>
<keyword evidence="8 11" id="KW-0456">Lyase</keyword>
<comment type="pathway">
    <text evidence="2 11">Amino-acid biosynthesis; L-lysine biosynthesis via DAP pathway; (S)-tetrahydrodipicolinate from L-aspartate: step 3/4.</text>
</comment>
<dbReference type="Pfam" id="PF00701">
    <property type="entry name" value="DHDPS"/>
    <property type="match status" value="1"/>
</dbReference>
<keyword evidence="9 11" id="KW-0704">Schiff base</keyword>
<comment type="subcellular location">
    <subcellularLocation>
        <location evidence="11">Cytoplasm</location>
    </subcellularLocation>
</comment>
<dbReference type="PIRSF" id="PIRSF001365">
    <property type="entry name" value="DHDPS"/>
    <property type="match status" value="1"/>
</dbReference>
<evidence type="ECO:0000313" key="14">
    <source>
        <dbReference type="Proteomes" id="UP001320972"/>
    </source>
</evidence>
<dbReference type="HAMAP" id="MF_00418">
    <property type="entry name" value="DapA"/>
    <property type="match status" value="1"/>
</dbReference>
<evidence type="ECO:0000256" key="6">
    <source>
        <dbReference type="ARBA" id="ARBA00022915"/>
    </source>
</evidence>
<keyword evidence="4 11" id="KW-0963">Cytoplasm</keyword>
<keyword evidence="6 11" id="KW-0220">Diaminopimelate biosynthesis</keyword>
<dbReference type="InterPro" id="IPR013785">
    <property type="entry name" value="Aldolase_TIM"/>
</dbReference>
<dbReference type="InterPro" id="IPR002220">
    <property type="entry name" value="DapA-like"/>
</dbReference>
<dbReference type="EC" id="4.3.3.7" evidence="3 11"/>
<dbReference type="PRINTS" id="PR00146">
    <property type="entry name" value="DHPICSNTHASE"/>
</dbReference>
<dbReference type="EMBL" id="JAOPKB010000016">
    <property type="protein sequence ID" value="MCU4975185.1"/>
    <property type="molecule type" value="Genomic_DNA"/>
</dbReference>
<dbReference type="CDD" id="cd00950">
    <property type="entry name" value="DHDPS"/>
    <property type="match status" value="1"/>
</dbReference>
<dbReference type="PROSITE" id="PS00665">
    <property type="entry name" value="DHDPS_1"/>
    <property type="match status" value="1"/>
</dbReference>
<sequence>MTSNTDTDTDTDSDSDADIDFTGVFPAMTTPFTDDERIDFDQLQTDAQRLERAGVDGLVPVGSTGESATLTHDEHVRVVEAVIEAVSDVPVIAGTGSNNTREALELSERAAEAGTDGLLLISPYYNKPEQRGFLEHYRTIADAVDLPQIVYNVPSRTGRNIEPDTAVELASHENIAGYKAASGDLAQISEIVERTREEDFAVLSGDDPLTLPMISVGATGTISVVANVEPERTCAMVGAALDGDYAFARELHHELGELVRTLFVETNPIPVKEAMAIRTGASPELRPPLSRLSEQYRDELEVVLADLEAESAVAESEGGTETETGTESEADR</sequence>
<feature type="compositionally biased region" description="Acidic residues" evidence="12">
    <location>
        <begin position="7"/>
        <end position="19"/>
    </location>
</feature>
<dbReference type="GO" id="GO:0008840">
    <property type="term" value="F:4-hydroxy-tetrahydrodipicolinate synthase activity"/>
    <property type="evidence" value="ECO:0007669"/>
    <property type="project" value="UniProtKB-EC"/>
</dbReference>
<dbReference type="RefSeq" id="WP_338008992.1">
    <property type="nucleotide sequence ID" value="NZ_JAOPKB010000016.1"/>
</dbReference>
<accession>A0ABT2QJQ5</accession>
<evidence type="ECO:0000256" key="4">
    <source>
        <dbReference type="ARBA" id="ARBA00022490"/>
    </source>
</evidence>
<dbReference type="SMART" id="SM01130">
    <property type="entry name" value="DHDPS"/>
    <property type="match status" value="1"/>
</dbReference>
<dbReference type="InterPro" id="IPR005263">
    <property type="entry name" value="DapA"/>
</dbReference>
<comment type="subunit">
    <text evidence="11">Homotetramer; dimer of dimers.</text>
</comment>
<evidence type="ECO:0000256" key="2">
    <source>
        <dbReference type="ARBA" id="ARBA00005120"/>
    </source>
</evidence>
<feature type="compositionally biased region" description="Acidic residues" evidence="12">
    <location>
        <begin position="318"/>
        <end position="332"/>
    </location>
</feature>
<dbReference type="NCBIfam" id="TIGR00674">
    <property type="entry name" value="dapA"/>
    <property type="match status" value="1"/>
</dbReference>